<dbReference type="GO" id="GO:0003700">
    <property type="term" value="F:DNA-binding transcription factor activity"/>
    <property type="evidence" value="ECO:0007669"/>
    <property type="project" value="TreeGrafter"/>
</dbReference>
<protein>
    <submittedName>
        <fullName evidence="5">Transcriptional regulator, LacI family</fullName>
    </submittedName>
</protein>
<feature type="domain" description="HTH lacI-type" evidence="4">
    <location>
        <begin position="2"/>
        <end position="56"/>
    </location>
</feature>
<dbReference type="InterPro" id="IPR028082">
    <property type="entry name" value="Peripla_BP_I"/>
</dbReference>
<dbReference type="PANTHER" id="PTHR30146">
    <property type="entry name" value="LACI-RELATED TRANSCRIPTIONAL REPRESSOR"/>
    <property type="match status" value="1"/>
</dbReference>
<dbReference type="Gene3D" id="1.10.260.40">
    <property type="entry name" value="lambda repressor-like DNA-binding domains"/>
    <property type="match status" value="1"/>
</dbReference>
<keyword evidence="6" id="KW-1185">Reference proteome</keyword>
<evidence type="ECO:0000259" key="4">
    <source>
        <dbReference type="PROSITE" id="PS50932"/>
    </source>
</evidence>
<dbReference type="InterPro" id="IPR000843">
    <property type="entry name" value="HTH_LacI"/>
</dbReference>
<dbReference type="InterPro" id="IPR010982">
    <property type="entry name" value="Lambda_DNA-bd_dom_sf"/>
</dbReference>
<dbReference type="Pfam" id="PF13377">
    <property type="entry name" value="Peripla_BP_3"/>
    <property type="match status" value="1"/>
</dbReference>
<dbReference type="STRING" id="1122195.SAMN02745164_01543"/>
<comment type="caution">
    <text evidence="5">The sequence shown here is derived from an EMBL/GenBank/DDBJ whole genome shotgun (WGS) entry which is preliminary data.</text>
</comment>
<gene>
    <name evidence="5" type="ORF">SAMN02745164_01543</name>
</gene>
<dbReference type="OrthoDB" id="47944at2"/>
<proteinExistence type="predicted"/>
<dbReference type="PROSITE" id="PS00356">
    <property type="entry name" value="HTH_LACI_1"/>
    <property type="match status" value="1"/>
</dbReference>
<evidence type="ECO:0000313" key="6">
    <source>
        <dbReference type="Proteomes" id="UP000184334"/>
    </source>
</evidence>
<keyword evidence="3" id="KW-0804">Transcription</keyword>
<dbReference type="CDD" id="cd06267">
    <property type="entry name" value="PBP1_LacI_sugar_binding-like"/>
    <property type="match status" value="1"/>
</dbReference>
<dbReference type="PRINTS" id="PR00036">
    <property type="entry name" value="HTHLACI"/>
</dbReference>
<dbReference type="AlphaFoldDB" id="A0A1M4XYK7"/>
<name>A0A1M4XYK7_MARH1</name>
<sequence length="325" mass="37233">MATIMDVAKLAGVSKATVSRVLNNNLHVSEETRARVLYAIEKLGFKPKFSAKALANSKKNFKIAICISKRMDLIKDESDEIGQFYGIILKEIKGMATLYGIEEENIHLENPQKGYDGYILVSGDVTKEIIKEYRKLGKPMVLVDHYIIGEKIDSILPDSFDGSFYAVNYLIKHGMKNILHLHGPLNSYGFRSRYNGYTEAMLSNGLIPKYYEYDDVNNNMSYVVKKIIKNEKVDAIFTSNDMTAIRLMDELKKYNVKIPEDISIIGFDDIPKAKRYNPPLTTVKVFKQEMGNIAFKRLYELMLNENIHPIRISLFTKFIKRKSTK</sequence>
<dbReference type="Pfam" id="PF00356">
    <property type="entry name" value="LacI"/>
    <property type="match status" value="1"/>
</dbReference>
<evidence type="ECO:0000313" key="5">
    <source>
        <dbReference type="EMBL" id="SHE98436.1"/>
    </source>
</evidence>
<dbReference type="PANTHER" id="PTHR30146:SF154">
    <property type="entry name" value="TRANSCRIPTION REGULATOR, MEMBER OF GALR FAMILY"/>
    <property type="match status" value="1"/>
</dbReference>
<evidence type="ECO:0000256" key="3">
    <source>
        <dbReference type="ARBA" id="ARBA00023163"/>
    </source>
</evidence>
<dbReference type="Gene3D" id="3.40.50.2300">
    <property type="match status" value="2"/>
</dbReference>
<dbReference type="RefSeq" id="WP_072865121.1">
    <property type="nucleotide sequence ID" value="NZ_FQUI01000026.1"/>
</dbReference>
<dbReference type="PROSITE" id="PS50932">
    <property type="entry name" value="HTH_LACI_2"/>
    <property type="match status" value="1"/>
</dbReference>
<dbReference type="InterPro" id="IPR046335">
    <property type="entry name" value="LacI/GalR-like_sensor"/>
</dbReference>
<dbReference type="SUPFAM" id="SSF53822">
    <property type="entry name" value="Periplasmic binding protein-like I"/>
    <property type="match status" value="1"/>
</dbReference>
<keyword evidence="1" id="KW-0805">Transcription regulation</keyword>
<dbReference type="SUPFAM" id="SSF47413">
    <property type="entry name" value="lambda repressor-like DNA-binding domains"/>
    <property type="match status" value="1"/>
</dbReference>
<evidence type="ECO:0000256" key="2">
    <source>
        <dbReference type="ARBA" id="ARBA00023125"/>
    </source>
</evidence>
<dbReference type="SMART" id="SM00354">
    <property type="entry name" value="HTH_LACI"/>
    <property type="match status" value="1"/>
</dbReference>
<dbReference type="EMBL" id="FQUI01000026">
    <property type="protein sequence ID" value="SHE98436.1"/>
    <property type="molecule type" value="Genomic_DNA"/>
</dbReference>
<dbReference type="Proteomes" id="UP000184334">
    <property type="component" value="Unassembled WGS sequence"/>
</dbReference>
<organism evidence="5 6">
    <name type="scientific">Marinitoga hydrogenitolerans (strain DSM 16785 / JCM 12826 / AT1271)</name>
    <dbReference type="NCBI Taxonomy" id="1122195"/>
    <lineage>
        <taxon>Bacteria</taxon>
        <taxon>Thermotogati</taxon>
        <taxon>Thermotogota</taxon>
        <taxon>Thermotogae</taxon>
        <taxon>Petrotogales</taxon>
        <taxon>Petrotogaceae</taxon>
        <taxon>Marinitoga</taxon>
    </lineage>
</organism>
<reference evidence="5" key="1">
    <citation type="submission" date="2016-11" db="EMBL/GenBank/DDBJ databases">
        <authorList>
            <person name="Varghese N."/>
            <person name="Submissions S."/>
        </authorList>
    </citation>
    <scope>NUCLEOTIDE SEQUENCE [LARGE SCALE GENOMIC DNA]</scope>
    <source>
        <strain evidence="5">DSM 16785</strain>
    </source>
</reference>
<dbReference type="CDD" id="cd01392">
    <property type="entry name" value="HTH_LacI"/>
    <property type="match status" value="1"/>
</dbReference>
<evidence type="ECO:0000256" key="1">
    <source>
        <dbReference type="ARBA" id="ARBA00023015"/>
    </source>
</evidence>
<accession>A0A1M4XYK7</accession>
<dbReference type="GO" id="GO:0000976">
    <property type="term" value="F:transcription cis-regulatory region binding"/>
    <property type="evidence" value="ECO:0007669"/>
    <property type="project" value="TreeGrafter"/>
</dbReference>
<keyword evidence="2" id="KW-0238">DNA-binding</keyword>